<evidence type="ECO:0000313" key="6">
    <source>
        <dbReference type="Proteomes" id="UP001221413"/>
    </source>
</evidence>
<reference evidence="5" key="1">
    <citation type="submission" date="2023-01" db="EMBL/GenBank/DDBJ databases">
        <title>The chitinases involved in constricting ring structure development in the nematode-trapping fungus Drechslerella dactyloides.</title>
        <authorList>
            <person name="Wang R."/>
            <person name="Zhang L."/>
            <person name="Tang P."/>
            <person name="Li S."/>
            <person name="Liang L."/>
        </authorList>
    </citation>
    <scope>NUCLEOTIDE SEQUENCE</scope>
    <source>
        <strain evidence="5">YMF1.00031</strain>
    </source>
</reference>
<sequence>MAANFWTSTQRAHWQLTREKIADMRKTLDEEDTRQGLGMTYPLPDHKQLQLYFHHCLQRLARRLQLRQQPLATAETYLKRFYLKVSTRETNPYLMLSTCVYLACKMEECPVHIRSVVNEARALFQGMIDISHVPAAPHLRLPLSRGWLEKTRVRTDLCAVVLEFIPQDTAKLAECEFHLISELNSYLIVHHPYRTLMEVQVPLKLTTDEIMAVWSFLNDSYITDLILLYPPHTIALTAIFLAVFVRPAIHTQANLNASASTSMAAMGAAPGSSIASLPSSATQNVANAISAAAPAANAQNLSSARLSQMSDWFAESGVDMDAIIECTQEMISLYDTWETWTDKVCREGVARLIRGRQLL</sequence>
<dbReference type="Proteomes" id="UP001221413">
    <property type="component" value="Unassembled WGS sequence"/>
</dbReference>
<accession>A0AAD6J3J2</accession>
<dbReference type="InterPro" id="IPR006671">
    <property type="entry name" value="Cyclin_N"/>
</dbReference>
<dbReference type="EMBL" id="JAQGDS010000002">
    <property type="protein sequence ID" value="KAJ6263793.1"/>
    <property type="molecule type" value="Genomic_DNA"/>
</dbReference>
<gene>
    <name evidence="5" type="ORF">Dda_2365</name>
</gene>
<evidence type="ECO:0000256" key="2">
    <source>
        <dbReference type="ARBA" id="ARBA00014912"/>
    </source>
</evidence>
<protein>
    <recommendedName>
        <fullName evidence="2">RNA polymerase II holoenzyme cyclin-like subunit</fullName>
    </recommendedName>
</protein>
<dbReference type="InterPro" id="IPR013763">
    <property type="entry name" value="Cyclin-like_dom"/>
</dbReference>
<keyword evidence="3" id="KW-0195">Cyclin</keyword>
<dbReference type="CDD" id="cd20513">
    <property type="entry name" value="CYCLIN_CCNC_rpt1"/>
    <property type="match status" value="1"/>
</dbReference>
<evidence type="ECO:0000313" key="5">
    <source>
        <dbReference type="EMBL" id="KAJ6263793.1"/>
    </source>
</evidence>
<dbReference type="SMART" id="SM00385">
    <property type="entry name" value="CYCLIN"/>
    <property type="match status" value="1"/>
</dbReference>
<dbReference type="InterPro" id="IPR036915">
    <property type="entry name" value="Cyclin-like_sf"/>
</dbReference>
<dbReference type="Pfam" id="PF00134">
    <property type="entry name" value="Cyclin_N"/>
    <property type="match status" value="1"/>
</dbReference>
<dbReference type="PIRSF" id="PIRSF028758">
    <property type="entry name" value="Cyclin, C/H/G types"/>
    <property type="match status" value="1"/>
</dbReference>
<dbReference type="SUPFAM" id="SSF47954">
    <property type="entry name" value="Cyclin-like"/>
    <property type="match status" value="2"/>
</dbReference>
<proteinExistence type="inferred from homology"/>
<name>A0AAD6J3J2_DREDA</name>
<dbReference type="Gene3D" id="1.10.472.10">
    <property type="entry name" value="Cyclin-like"/>
    <property type="match status" value="2"/>
</dbReference>
<dbReference type="AlphaFoldDB" id="A0AAD6J3J2"/>
<keyword evidence="6" id="KW-1185">Reference proteome</keyword>
<dbReference type="InterPro" id="IPR043198">
    <property type="entry name" value="Cyclin/Ssn8"/>
</dbReference>
<evidence type="ECO:0000256" key="1">
    <source>
        <dbReference type="ARBA" id="ARBA00008638"/>
    </source>
</evidence>
<dbReference type="PANTHER" id="PTHR10026">
    <property type="entry name" value="CYCLIN"/>
    <property type="match status" value="1"/>
</dbReference>
<evidence type="ECO:0000256" key="3">
    <source>
        <dbReference type="RuleBase" id="RU000383"/>
    </source>
</evidence>
<dbReference type="GO" id="GO:0016538">
    <property type="term" value="F:cyclin-dependent protein serine/threonine kinase regulator activity"/>
    <property type="evidence" value="ECO:0007669"/>
    <property type="project" value="InterPro"/>
</dbReference>
<comment type="similarity">
    <text evidence="1">Belongs to the cyclin family. Cyclin C subfamily.</text>
</comment>
<feature type="domain" description="Cyclin-like" evidence="4">
    <location>
        <begin position="55"/>
        <end position="181"/>
    </location>
</feature>
<evidence type="ECO:0000259" key="4">
    <source>
        <dbReference type="SMART" id="SM00385"/>
    </source>
</evidence>
<organism evidence="5 6">
    <name type="scientific">Drechslerella dactyloides</name>
    <name type="common">Nematode-trapping fungus</name>
    <name type="synonym">Arthrobotrys dactyloides</name>
    <dbReference type="NCBI Taxonomy" id="74499"/>
    <lineage>
        <taxon>Eukaryota</taxon>
        <taxon>Fungi</taxon>
        <taxon>Dikarya</taxon>
        <taxon>Ascomycota</taxon>
        <taxon>Pezizomycotina</taxon>
        <taxon>Orbiliomycetes</taxon>
        <taxon>Orbiliales</taxon>
        <taxon>Orbiliaceae</taxon>
        <taxon>Drechslerella</taxon>
    </lineage>
</organism>
<comment type="caution">
    <text evidence="5">The sequence shown here is derived from an EMBL/GenBank/DDBJ whole genome shotgun (WGS) entry which is preliminary data.</text>
</comment>
<dbReference type="GO" id="GO:0006357">
    <property type="term" value="P:regulation of transcription by RNA polymerase II"/>
    <property type="evidence" value="ECO:0007669"/>
    <property type="project" value="InterPro"/>
</dbReference>